<dbReference type="Proteomes" id="UP001055307">
    <property type="component" value="Unassembled WGS sequence"/>
</dbReference>
<feature type="compositionally biased region" description="Polar residues" evidence="1">
    <location>
        <begin position="36"/>
        <end position="46"/>
    </location>
</feature>
<keyword evidence="3" id="KW-1185">Reference proteome</keyword>
<protein>
    <submittedName>
        <fullName evidence="2">Uncharacterized protein</fullName>
    </submittedName>
</protein>
<gene>
    <name evidence="2" type="ORF">OICFNHDK_0495</name>
</gene>
<proteinExistence type="predicted"/>
<sequence>MPAVTAMAAAPQKATRAVALGIAAPPTLAPSAPRTAKNTNEAAETE</sequence>
<reference evidence="2" key="1">
    <citation type="journal article" date="2016" name="Front. Microbiol.">
        <title>Genome Sequence of the Piezophilic, Mesophilic Sulfate-Reducing Bacterium Desulfovibrio indicus J2T.</title>
        <authorList>
            <person name="Cao J."/>
            <person name="Maignien L."/>
            <person name="Shao Z."/>
            <person name="Alain K."/>
            <person name="Jebbar M."/>
        </authorList>
    </citation>
    <scope>NUCLEOTIDE SEQUENCE</scope>
    <source>
        <strain evidence="2">DSM 21893</strain>
    </source>
</reference>
<dbReference type="EMBL" id="BPQF01000003">
    <property type="protein sequence ID" value="GJD38055.1"/>
    <property type="molecule type" value="Genomic_DNA"/>
</dbReference>
<reference evidence="2" key="2">
    <citation type="submission" date="2021-08" db="EMBL/GenBank/DDBJ databases">
        <authorList>
            <person name="Tani A."/>
            <person name="Ola A."/>
            <person name="Ogura Y."/>
            <person name="Katsura K."/>
            <person name="Hayashi T."/>
        </authorList>
    </citation>
    <scope>NUCLEOTIDE SEQUENCE</scope>
    <source>
        <strain evidence="2">DSM 21893</strain>
    </source>
</reference>
<comment type="caution">
    <text evidence="2">The sequence shown here is derived from an EMBL/GenBank/DDBJ whole genome shotgun (WGS) entry which is preliminary data.</text>
</comment>
<dbReference type="AlphaFoldDB" id="A0AAV4Z283"/>
<accession>A0AAV4Z283</accession>
<evidence type="ECO:0000256" key="1">
    <source>
        <dbReference type="SAM" id="MobiDB-lite"/>
    </source>
</evidence>
<feature type="region of interest" description="Disordered" evidence="1">
    <location>
        <begin position="26"/>
        <end position="46"/>
    </location>
</feature>
<evidence type="ECO:0000313" key="3">
    <source>
        <dbReference type="Proteomes" id="UP001055307"/>
    </source>
</evidence>
<organism evidence="2 3">
    <name type="scientific">Methylobacterium bullatum</name>
    <dbReference type="NCBI Taxonomy" id="570505"/>
    <lineage>
        <taxon>Bacteria</taxon>
        <taxon>Pseudomonadati</taxon>
        <taxon>Pseudomonadota</taxon>
        <taxon>Alphaproteobacteria</taxon>
        <taxon>Hyphomicrobiales</taxon>
        <taxon>Methylobacteriaceae</taxon>
        <taxon>Methylobacterium</taxon>
    </lineage>
</organism>
<evidence type="ECO:0000313" key="2">
    <source>
        <dbReference type="EMBL" id="GJD38055.1"/>
    </source>
</evidence>
<name>A0AAV4Z283_9HYPH</name>